<feature type="domain" description="Sulfotransferase" evidence="3">
    <location>
        <begin position="8"/>
        <end position="208"/>
    </location>
</feature>
<dbReference type="PANTHER" id="PTHR10605">
    <property type="entry name" value="HEPARAN SULFATE SULFOTRANSFERASE"/>
    <property type="match status" value="1"/>
</dbReference>
<dbReference type="InterPro" id="IPR000863">
    <property type="entry name" value="Sulfotransferase_dom"/>
</dbReference>
<evidence type="ECO:0000256" key="1">
    <source>
        <dbReference type="ARBA" id="ARBA00022679"/>
    </source>
</evidence>
<evidence type="ECO:0000313" key="5">
    <source>
        <dbReference type="Proteomes" id="UP000288227"/>
    </source>
</evidence>
<keyword evidence="1" id="KW-0808">Transferase</keyword>
<proteinExistence type="predicted"/>
<evidence type="ECO:0000313" key="4">
    <source>
        <dbReference type="EMBL" id="GCC50607.1"/>
    </source>
</evidence>
<comment type="caution">
    <text evidence="4">The sequence shown here is derived from an EMBL/GenBank/DDBJ whole genome shotgun (WGS) entry which is preliminary data.</text>
</comment>
<dbReference type="PANTHER" id="PTHR10605:SF56">
    <property type="entry name" value="BIFUNCTIONAL HEPARAN SULFATE N-DEACETYLASE_N-SULFOTRANSFERASE"/>
    <property type="match status" value="1"/>
</dbReference>
<dbReference type="SUPFAM" id="SSF52540">
    <property type="entry name" value="P-loop containing nucleoside triphosphate hydrolases"/>
    <property type="match status" value="1"/>
</dbReference>
<dbReference type="OrthoDB" id="981508at2"/>
<dbReference type="RefSeq" id="WP_127121222.1">
    <property type="nucleotide sequence ID" value="NZ_BHXQ01000001.1"/>
</dbReference>
<dbReference type="Proteomes" id="UP000288227">
    <property type="component" value="Unassembled WGS sequence"/>
</dbReference>
<dbReference type="InterPro" id="IPR037359">
    <property type="entry name" value="NST/OST"/>
</dbReference>
<reference evidence="4 5" key="1">
    <citation type="submission" date="2018-11" db="EMBL/GenBank/DDBJ databases">
        <title>Chryseotalea sanarue gen. nov., sp., nov., a member of the family Cytophagaceae, isolated from a brackish lake in Hamamatsu Japan.</title>
        <authorList>
            <person name="Maejima Y."/>
            <person name="Iino T."/>
            <person name="Muraguchi Y."/>
            <person name="Fukuda K."/>
            <person name="Ohkuma M."/>
            <person name="Moriuchi R."/>
            <person name="Dohra H."/>
            <person name="Kimbara K."/>
            <person name="Shintani M."/>
        </authorList>
    </citation>
    <scope>NUCLEOTIDE SEQUENCE [LARGE SCALE GENOMIC DNA]</scope>
    <source>
        <strain evidence="4 5">Ys</strain>
    </source>
</reference>
<evidence type="ECO:0000259" key="3">
    <source>
        <dbReference type="Pfam" id="PF00685"/>
    </source>
</evidence>
<organism evidence="4 5">
    <name type="scientific">Chryseotalea sanaruensis</name>
    <dbReference type="NCBI Taxonomy" id="2482724"/>
    <lineage>
        <taxon>Bacteria</taxon>
        <taxon>Pseudomonadati</taxon>
        <taxon>Bacteroidota</taxon>
        <taxon>Cytophagia</taxon>
        <taxon>Cytophagales</taxon>
        <taxon>Chryseotaleaceae</taxon>
        <taxon>Chryseotalea</taxon>
    </lineage>
</organism>
<dbReference type="Pfam" id="PF00685">
    <property type="entry name" value="Sulfotransfer_1"/>
    <property type="match status" value="1"/>
</dbReference>
<name>A0A401U6U8_9BACT</name>
<protein>
    <submittedName>
        <fullName evidence="4">Deacetylase</fullName>
    </submittedName>
</protein>
<keyword evidence="5" id="KW-1185">Reference proteome</keyword>
<gene>
    <name evidence="4" type="ORF">SanaruYs_08220</name>
</gene>
<dbReference type="GO" id="GO:0008146">
    <property type="term" value="F:sulfotransferase activity"/>
    <property type="evidence" value="ECO:0007669"/>
    <property type="project" value="InterPro"/>
</dbReference>
<dbReference type="EMBL" id="BHXQ01000001">
    <property type="protein sequence ID" value="GCC50607.1"/>
    <property type="molecule type" value="Genomic_DNA"/>
</dbReference>
<dbReference type="AlphaFoldDB" id="A0A401U6U8"/>
<accession>A0A401U6U8</accession>
<dbReference type="Gene3D" id="3.40.50.300">
    <property type="entry name" value="P-loop containing nucleotide triphosphate hydrolases"/>
    <property type="match status" value="1"/>
</dbReference>
<keyword evidence="2" id="KW-0325">Glycoprotein</keyword>
<dbReference type="InterPro" id="IPR027417">
    <property type="entry name" value="P-loop_NTPase"/>
</dbReference>
<sequence>MTVSVEEPNLFIVGFQKCGSSSLFDFLVTHPLISGTNPKETYFLCDRDYELFNPDQNISSKNASWANYFSGKTTRYRMEASVCNFYQKMALDYISGINDSKVIFIVRDPVERFVSTYKYNLNWLLKYHGYVTLEKYYELIKRNELDRDMCRYAIEHGKYLKYINLWHERLRKDQILIVNFHDFIKNQDGVVKQLCEFLDVKNEFSKIIPKSNTTTSPRFKSLHKFILRFFGGRNFPGKEFVLKLYQSFFQKKDLTKISPELHKLLSKEYQDEYEQLFKVTKLI</sequence>
<evidence type="ECO:0000256" key="2">
    <source>
        <dbReference type="ARBA" id="ARBA00023180"/>
    </source>
</evidence>